<dbReference type="AlphaFoldDB" id="A0A395RTW1"/>
<evidence type="ECO:0000313" key="3">
    <source>
        <dbReference type="Proteomes" id="UP000266234"/>
    </source>
</evidence>
<dbReference type="Proteomes" id="UP000266234">
    <property type="component" value="Unassembled WGS sequence"/>
</dbReference>
<gene>
    <name evidence="2" type="ORF">FLONG3_9857</name>
</gene>
<sequence length="252" mass="27036">MESQSQPQAEARASSPDRPSMPTRATAHDIRAILSGPALGHLAPVPGGRWRLVSQTMNSIVVAYHVNHRAVLTTTIQMGANPALVTDQCWQYVYGYPTGVASLVDGALPAWTPPVFNVGNQAQERESLTQLYNQMLDANSIMATGVSLHRSGGLPSSSDTHLPEVDDFSASMLDHEGTQSQAQAPNEPVAAHMVSLQNTHPVNMAENESGDIPAFQNLDNSMLSGANSFMFHDGNGDEVNANPQWNSFSETS</sequence>
<dbReference type="EMBL" id="PXOG01000267">
    <property type="protein sequence ID" value="RGP63551.1"/>
    <property type="molecule type" value="Genomic_DNA"/>
</dbReference>
<name>A0A395RTW1_9HYPO</name>
<comment type="caution">
    <text evidence="2">The sequence shown here is derived from an EMBL/GenBank/DDBJ whole genome shotgun (WGS) entry which is preliminary data.</text>
</comment>
<organism evidence="2 3">
    <name type="scientific">Fusarium longipes</name>
    <dbReference type="NCBI Taxonomy" id="694270"/>
    <lineage>
        <taxon>Eukaryota</taxon>
        <taxon>Fungi</taxon>
        <taxon>Dikarya</taxon>
        <taxon>Ascomycota</taxon>
        <taxon>Pezizomycotina</taxon>
        <taxon>Sordariomycetes</taxon>
        <taxon>Hypocreomycetidae</taxon>
        <taxon>Hypocreales</taxon>
        <taxon>Nectriaceae</taxon>
        <taxon>Fusarium</taxon>
    </lineage>
</organism>
<feature type="region of interest" description="Disordered" evidence="1">
    <location>
        <begin position="1"/>
        <end position="24"/>
    </location>
</feature>
<evidence type="ECO:0000256" key="1">
    <source>
        <dbReference type="SAM" id="MobiDB-lite"/>
    </source>
</evidence>
<evidence type="ECO:0000313" key="2">
    <source>
        <dbReference type="EMBL" id="RGP63551.1"/>
    </source>
</evidence>
<reference evidence="2 3" key="1">
    <citation type="journal article" date="2018" name="PLoS Pathog.">
        <title>Evolution of structural diversity of trichothecenes, a family of toxins produced by plant pathogenic and entomopathogenic fungi.</title>
        <authorList>
            <person name="Proctor R.H."/>
            <person name="McCormick S.P."/>
            <person name="Kim H.S."/>
            <person name="Cardoza R.E."/>
            <person name="Stanley A.M."/>
            <person name="Lindo L."/>
            <person name="Kelly A."/>
            <person name="Brown D.W."/>
            <person name="Lee T."/>
            <person name="Vaughan M.M."/>
            <person name="Alexander N.J."/>
            <person name="Busman M."/>
            <person name="Gutierrez S."/>
        </authorList>
    </citation>
    <scope>NUCLEOTIDE SEQUENCE [LARGE SCALE GENOMIC DNA]</scope>
    <source>
        <strain evidence="2 3">NRRL 20695</strain>
    </source>
</reference>
<keyword evidence="3" id="KW-1185">Reference proteome</keyword>
<dbReference type="OrthoDB" id="5049336at2759"/>
<protein>
    <submittedName>
        <fullName evidence="2">Mating type mat1-2-3</fullName>
    </submittedName>
</protein>
<accession>A0A395RTW1</accession>
<proteinExistence type="predicted"/>